<dbReference type="EMBL" id="JAENHP010000001">
    <property type="protein sequence ID" value="MBM2615091.1"/>
    <property type="molecule type" value="Genomic_DNA"/>
</dbReference>
<comment type="caution">
    <text evidence="3">The sequence shown here is derived from an EMBL/GenBank/DDBJ whole genome shotgun (WGS) entry which is preliminary data.</text>
</comment>
<feature type="region of interest" description="Disordered" evidence="1">
    <location>
        <begin position="363"/>
        <end position="424"/>
    </location>
</feature>
<reference evidence="3 4" key="1">
    <citation type="submission" date="2021-01" db="EMBL/GenBank/DDBJ databases">
        <title>Actinoplanes sp. nov. LDG1-06 isolated from lichen.</title>
        <authorList>
            <person name="Saeng-In P."/>
            <person name="Phongsopitanun W."/>
            <person name="Kanchanasin P."/>
            <person name="Yuki M."/>
            <person name="Kudo T."/>
            <person name="Ohkuma M."/>
            <person name="Tanasupawat S."/>
        </authorList>
    </citation>
    <scope>NUCLEOTIDE SEQUENCE [LARGE SCALE GENOMIC DNA]</scope>
    <source>
        <strain evidence="3 4">LDG1-06</strain>
    </source>
</reference>
<dbReference type="InterPro" id="IPR018535">
    <property type="entry name" value="DUF1996"/>
</dbReference>
<evidence type="ECO:0000313" key="3">
    <source>
        <dbReference type="EMBL" id="MBM2615091.1"/>
    </source>
</evidence>
<protein>
    <submittedName>
        <fullName evidence="3">DUF1996 domain-containing protein</fullName>
    </submittedName>
</protein>
<proteinExistence type="predicted"/>
<evidence type="ECO:0000259" key="2">
    <source>
        <dbReference type="Pfam" id="PF09362"/>
    </source>
</evidence>
<name>A0ABS2A5I4_9ACTN</name>
<dbReference type="Pfam" id="PF09362">
    <property type="entry name" value="DUF1996"/>
    <property type="match status" value="1"/>
</dbReference>
<feature type="compositionally biased region" description="Low complexity" evidence="1">
    <location>
        <begin position="374"/>
        <end position="407"/>
    </location>
</feature>
<keyword evidence="4" id="KW-1185">Reference proteome</keyword>
<accession>A0ABS2A5I4</accession>
<dbReference type="PANTHER" id="PTHR43662:SF3">
    <property type="entry name" value="DOMAIN PROTEIN, PUTATIVE (AFU_ORTHOLOGUE AFUA_6G11970)-RELATED"/>
    <property type="match status" value="1"/>
</dbReference>
<evidence type="ECO:0000313" key="4">
    <source>
        <dbReference type="Proteomes" id="UP000632138"/>
    </source>
</evidence>
<dbReference type="Proteomes" id="UP000632138">
    <property type="component" value="Unassembled WGS sequence"/>
</dbReference>
<gene>
    <name evidence="3" type="ORF">JIG36_05890</name>
</gene>
<evidence type="ECO:0000256" key="1">
    <source>
        <dbReference type="SAM" id="MobiDB-lite"/>
    </source>
</evidence>
<feature type="domain" description="DUF1996" evidence="2">
    <location>
        <begin position="435"/>
        <end position="576"/>
    </location>
</feature>
<dbReference type="RefSeq" id="WP_203374923.1">
    <property type="nucleotide sequence ID" value="NZ_JAENHP010000001.1"/>
</dbReference>
<dbReference type="PANTHER" id="PTHR43662">
    <property type="match status" value="1"/>
</dbReference>
<sequence length="597" mass="62397">MRTLRTRRWRPPSSKARTVRLALAAAVLAATGALTVTFVSSGGKGTADAATRLSDYVPIQDVRPNVAAPKPGPGAATGRFTVDCGVNRNGKFSPDNPVAQPGIRNGAEHLHDFVGNLAITADSSDADLAAAGTTCRNGDRSSYFWPVVRIDRSVRGEGDVQRALAATSGSVVCPSVRSKLPAVPASVKTAVDARLADLDRAEVAANRRVLTVRGVNPAVNREVLQGLSAGRTAALADISEMIRSAGGRRPAGLVSLTDCDVSYDAIHASLHGGRGDAGRANPIVRCPNVRDRLPGVPRRALADVDRALADLDRQVSRANQQLITGRGDVLGPLRAERAAALNRIAAAIGRYAARPDGLGTLAGCSLDQRGGHQGTPAPGGSANPPGGASPSAPPAGGANPPAGGATSLPDPQGPNRELPGNTGTIVRPASVLIEYRGNPTGQVVAMPRFLRALTGDAKPSSRGPANARATWTCSGFADRLSDRYPVCPAGSQVQRLQDFPGCWDGRNTDSANHRDHVAFADRTTGACPEGFVAVPQLRITISYDIPQDVQTKGQYALDSFPEEDHNPFSDHNDFVNVNSSRTMNRIVACLNRGATCR</sequence>
<organism evidence="3 4">
    <name type="scientific">Paractinoplanes ovalisporus</name>
    <dbReference type="NCBI Taxonomy" id="2810368"/>
    <lineage>
        <taxon>Bacteria</taxon>
        <taxon>Bacillati</taxon>
        <taxon>Actinomycetota</taxon>
        <taxon>Actinomycetes</taxon>
        <taxon>Micromonosporales</taxon>
        <taxon>Micromonosporaceae</taxon>
        <taxon>Paractinoplanes</taxon>
    </lineage>
</organism>